<dbReference type="RefSeq" id="WP_169416236.1">
    <property type="nucleotide sequence ID" value="NZ_JAAXKZ010000219.1"/>
</dbReference>
<comment type="caution">
    <text evidence="2">The sequence shown here is derived from an EMBL/GenBank/DDBJ whole genome shotgun (WGS) entry which is preliminary data.</text>
</comment>
<evidence type="ECO:0000313" key="2">
    <source>
        <dbReference type="EMBL" id="NMH95594.1"/>
    </source>
</evidence>
<dbReference type="InterPro" id="IPR029016">
    <property type="entry name" value="GAF-like_dom_sf"/>
</dbReference>
<proteinExistence type="predicted"/>
<dbReference type="Pfam" id="PF01590">
    <property type="entry name" value="GAF"/>
    <property type="match status" value="1"/>
</dbReference>
<evidence type="ECO:0000313" key="3">
    <source>
        <dbReference type="Proteomes" id="UP000586918"/>
    </source>
</evidence>
<dbReference type="EMBL" id="JAAXKZ010000219">
    <property type="protein sequence ID" value="NMH95594.1"/>
    <property type="molecule type" value="Genomic_DNA"/>
</dbReference>
<keyword evidence="3" id="KW-1185">Reference proteome</keyword>
<dbReference type="Gene3D" id="3.30.450.40">
    <property type="match status" value="1"/>
</dbReference>
<feature type="domain" description="GAF" evidence="1">
    <location>
        <begin position="22"/>
        <end position="163"/>
    </location>
</feature>
<accession>A0A848DTR3</accession>
<protein>
    <recommendedName>
        <fullName evidence="1">GAF domain-containing protein</fullName>
    </recommendedName>
</protein>
<organism evidence="2 3">
    <name type="scientific">Pseudonocardia bannensis</name>
    <dbReference type="NCBI Taxonomy" id="630973"/>
    <lineage>
        <taxon>Bacteria</taxon>
        <taxon>Bacillati</taxon>
        <taxon>Actinomycetota</taxon>
        <taxon>Actinomycetes</taxon>
        <taxon>Pseudonocardiales</taxon>
        <taxon>Pseudonocardiaceae</taxon>
        <taxon>Pseudonocardia</taxon>
    </lineage>
</organism>
<evidence type="ECO:0000259" key="1">
    <source>
        <dbReference type="Pfam" id="PF01590"/>
    </source>
</evidence>
<feature type="non-terminal residue" evidence="2">
    <location>
        <position position="249"/>
    </location>
</feature>
<sequence length="249" mass="26564">MGRTEHQVAVEVTGIAATPGRIQDRAREVLDPLQRVLPFQGSAVMLLDPEVRDHTLLAWGGIDAATRAEFQSEETGVVAERSGVARSPAVVRVRQLPMPLDEIGIWRDHLAPAGFGEGLGLGLRTPDGRYLGALVLLFDDPRHAPDAACRALEPLAPMLAHAIDPMRQIAETARIVRDAHAGVVLTRSGDTTPLAGLPGHPLLHPRGAVLITAGRHLDAGAGRTRFLCPYRGADGNLGYVRVTALNCPP</sequence>
<name>A0A848DTR3_9PSEU</name>
<gene>
    <name evidence="2" type="ORF">HF519_29470</name>
</gene>
<dbReference type="Proteomes" id="UP000586918">
    <property type="component" value="Unassembled WGS sequence"/>
</dbReference>
<dbReference type="AlphaFoldDB" id="A0A848DTR3"/>
<dbReference type="SUPFAM" id="SSF55781">
    <property type="entry name" value="GAF domain-like"/>
    <property type="match status" value="1"/>
</dbReference>
<reference evidence="2 3" key="1">
    <citation type="submission" date="2020-04" db="EMBL/GenBank/DDBJ databases">
        <authorList>
            <person name="Klaysubun C."/>
            <person name="Duangmal K."/>
            <person name="Lipun K."/>
        </authorList>
    </citation>
    <scope>NUCLEOTIDE SEQUENCE [LARGE SCALE GENOMIC DNA]</scope>
    <source>
        <strain evidence="2 3">DSM 45300</strain>
    </source>
</reference>
<dbReference type="InterPro" id="IPR003018">
    <property type="entry name" value="GAF"/>
</dbReference>